<accession>A0ABT0YC07</accession>
<keyword evidence="1" id="KW-1133">Transmembrane helix</keyword>
<dbReference type="NCBIfam" id="TIGR03919">
    <property type="entry name" value="T7SS_EccB"/>
    <property type="match status" value="1"/>
</dbReference>
<proteinExistence type="predicted"/>
<dbReference type="Proteomes" id="UP001523216">
    <property type="component" value="Unassembled WGS sequence"/>
</dbReference>
<protein>
    <submittedName>
        <fullName evidence="2">Type VII secretion protein EccB</fullName>
    </submittedName>
</protein>
<feature type="transmembrane region" description="Helical" evidence="1">
    <location>
        <begin position="37"/>
        <end position="61"/>
    </location>
</feature>
<keyword evidence="1" id="KW-0812">Transmembrane</keyword>
<dbReference type="PANTHER" id="PTHR40765:SF2">
    <property type="entry name" value="ESX-2 SECRETION SYSTEM ATPASE ECCB2"/>
    <property type="match status" value="1"/>
</dbReference>
<dbReference type="InterPro" id="IPR044857">
    <property type="entry name" value="T7SS_EccB_R1"/>
</dbReference>
<gene>
    <name evidence="2" type="primary">eccB</name>
    <name evidence="2" type="ORF">LXN57_39125</name>
</gene>
<dbReference type="Gene3D" id="3.30.2390.20">
    <property type="entry name" value="Type VII secretion system EccB, repeat 1 domain"/>
    <property type="match status" value="1"/>
</dbReference>
<comment type="caution">
    <text evidence="2">The sequence shown here is derived from an EMBL/GenBank/DDBJ whole genome shotgun (WGS) entry which is preliminary data.</text>
</comment>
<reference evidence="2 3" key="1">
    <citation type="submission" date="2022-06" db="EMBL/GenBank/DDBJ databases">
        <title>Actinoplanes abujensis sp. nov., isolated from Nigerian arid soil.</title>
        <authorList>
            <person name="Ding P."/>
        </authorList>
    </citation>
    <scope>NUCLEOTIDE SEQUENCE [LARGE SCALE GENOMIC DNA]</scope>
    <source>
        <strain evidence="3">TRM88002</strain>
    </source>
</reference>
<evidence type="ECO:0000313" key="3">
    <source>
        <dbReference type="Proteomes" id="UP001523216"/>
    </source>
</evidence>
<name>A0ABT0YC07_9ACTN</name>
<dbReference type="Pfam" id="PF05108">
    <property type="entry name" value="T7SS_ESX1_EccB"/>
    <property type="match status" value="1"/>
</dbReference>
<organism evidence="2 3">
    <name type="scientific">Paractinoplanes hotanensis</name>
    <dbReference type="NCBI Taxonomy" id="2906497"/>
    <lineage>
        <taxon>Bacteria</taxon>
        <taxon>Bacillati</taxon>
        <taxon>Actinomycetota</taxon>
        <taxon>Actinomycetes</taxon>
        <taxon>Micromonosporales</taxon>
        <taxon>Micromonosporaceae</taxon>
        <taxon>Paractinoplanes</taxon>
    </lineage>
</organism>
<evidence type="ECO:0000313" key="2">
    <source>
        <dbReference type="EMBL" id="MCM4083578.1"/>
    </source>
</evidence>
<dbReference type="EMBL" id="JAMQOL010000061">
    <property type="protein sequence ID" value="MCM4083578.1"/>
    <property type="molecule type" value="Genomic_DNA"/>
</dbReference>
<sequence length="451" mass="47155">MQTQRDHVHAHQFMMSRLNSALVLGDPSGGEVPGRRALTGLLFGILLAVLVVAGFGVYGWIVPGGSKSFREPGLVLVEKETGTRYVLVDGVLHPADLPTALLWQGTAAKVKLVSRKSLAGVPRGQVIGIAGGPRDIPPPESFVSGPWLVCSPDPSGSGSAAPWVTIDLDPRAPFTPVPENEISVVRGPGDIVYLLTQGRRLRVRDEAVLVALGVAAATAYPVTAAWLRHLPAGPDLAPAEIAGRGAAGPRVGGRSYPIGTLFRHSPGPIQQFFVLRADGLAVMSRTEFLFASARSRTKPVFLAGADVVAAPKSADRSLLDRLPDLADATVHERDDRKLCLRQAPETANTVRSVVVEAPAVIPGKGGAARGAVRGPVGAAMVVFAVPRTSSGTVQLYYISSEGVAFPVKDSSAAAALKISAVKPVPFPQELLTALRKGPALSRESISVLAEG</sequence>
<dbReference type="RefSeq" id="WP_251803276.1">
    <property type="nucleotide sequence ID" value="NZ_JAMQOL010000061.1"/>
</dbReference>
<dbReference type="InterPro" id="IPR007795">
    <property type="entry name" value="T7SS_EccB"/>
</dbReference>
<dbReference type="PANTHER" id="PTHR40765">
    <property type="entry name" value="ESX-2 SECRETION SYSTEM ATPASE ECCB2"/>
    <property type="match status" value="1"/>
</dbReference>
<keyword evidence="3" id="KW-1185">Reference proteome</keyword>
<evidence type="ECO:0000256" key="1">
    <source>
        <dbReference type="SAM" id="Phobius"/>
    </source>
</evidence>
<keyword evidence="1" id="KW-0472">Membrane</keyword>